<evidence type="ECO:0008006" key="4">
    <source>
        <dbReference type="Google" id="ProtNLM"/>
    </source>
</evidence>
<name>A0A6L6HSI0_9RHOB</name>
<comment type="caution">
    <text evidence="2">The sequence shown here is derived from an EMBL/GenBank/DDBJ whole genome shotgun (WGS) entry which is preliminary data.</text>
</comment>
<keyword evidence="1" id="KW-0472">Membrane</keyword>
<keyword evidence="1" id="KW-1133">Transmembrane helix</keyword>
<evidence type="ECO:0000256" key="1">
    <source>
        <dbReference type="SAM" id="Phobius"/>
    </source>
</evidence>
<evidence type="ECO:0000313" key="2">
    <source>
        <dbReference type="EMBL" id="MTE01379.1"/>
    </source>
</evidence>
<dbReference type="RefSeq" id="WP_154765445.1">
    <property type="nucleotide sequence ID" value="NZ_WMBT01000009.1"/>
</dbReference>
<reference evidence="2 3" key="1">
    <citation type="submission" date="2019-11" db="EMBL/GenBank/DDBJ databases">
        <authorList>
            <person name="Lang L."/>
        </authorList>
    </citation>
    <scope>NUCLEOTIDE SEQUENCE [LARGE SCALE GENOMIC DNA]</scope>
    <source>
        <strain evidence="2 3">YIM 132242</strain>
    </source>
</reference>
<dbReference type="AlphaFoldDB" id="A0A6L6HSI0"/>
<gene>
    <name evidence="2" type="ORF">GIY56_13900</name>
</gene>
<evidence type="ECO:0000313" key="3">
    <source>
        <dbReference type="Proteomes" id="UP000481417"/>
    </source>
</evidence>
<organism evidence="2 3">
    <name type="scientific">Paracoccus lichenicola</name>
    <dbReference type="NCBI Taxonomy" id="2665644"/>
    <lineage>
        <taxon>Bacteria</taxon>
        <taxon>Pseudomonadati</taxon>
        <taxon>Pseudomonadota</taxon>
        <taxon>Alphaproteobacteria</taxon>
        <taxon>Rhodobacterales</taxon>
        <taxon>Paracoccaceae</taxon>
        <taxon>Paracoccus</taxon>
    </lineage>
</organism>
<accession>A0A6L6HSI0</accession>
<keyword evidence="1" id="KW-0812">Transmembrane</keyword>
<proteinExistence type="predicted"/>
<keyword evidence="3" id="KW-1185">Reference proteome</keyword>
<sequence>MKLLTWFFSLDPRIIQSVASVATATIASLTALFIAVYVYGRQKRLDARYKLAEEIRGTCAKLAEACSSIIEDPAGVRTENVLQSVGAKLARVNYYENLLIMQRAPIELVTSAQELSRSYAACLKYLYEAFQESRPPEKFKELSAKLFADRAKFVMIARDQSVRLAK</sequence>
<dbReference type="Proteomes" id="UP000481417">
    <property type="component" value="Unassembled WGS sequence"/>
</dbReference>
<protein>
    <recommendedName>
        <fullName evidence="4">DUF4760 domain-containing protein</fullName>
    </recommendedName>
</protein>
<dbReference type="EMBL" id="WMBT01000009">
    <property type="protein sequence ID" value="MTE01379.1"/>
    <property type="molecule type" value="Genomic_DNA"/>
</dbReference>
<feature type="transmembrane region" description="Helical" evidence="1">
    <location>
        <begin position="14"/>
        <end position="40"/>
    </location>
</feature>